<dbReference type="InterPro" id="IPR018108">
    <property type="entry name" value="MCP_transmembrane"/>
</dbReference>
<evidence type="ECO:0000256" key="8">
    <source>
        <dbReference type="PROSITE-ProRule" id="PRU00282"/>
    </source>
</evidence>
<evidence type="ECO:0000256" key="9">
    <source>
        <dbReference type="RuleBase" id="RU000488"/>
    </source>
</evidence>
<proteinExistence type="inferred from homology"/>
<dbReference type="InterPro" id="IPR023395">
    <property type="entry name" value="MCP_dom_sf"/>
</dbReference>
<dbReference type="SUPFAM" id="SSF103506">
    <property type="entry name" value="Mitochondrial carrier"/>
    <property type="match status" value="1"/>
</dbReference>
<sequence>MDSETIAASVAGAVGADLVFYPLDTVITLQQTSTNFSYVLPLRRYYQGFTASVALTAPAFTVYLASYRQCKQQLTPYFGEKSFINYIISGGVAEFASSSIWTPLEVIKGRMQILNSSSSTWQLMGHIYRNEGFKGFYRGYWMGIAVFLPSSVVWWASYEHFKDYASEWKRQRQGLSERPDLSTLEYGLASGLATISSVSATNFLDVVKTRQQLAAADEITSMRPDDYRGVWNVGRNLVKEVGLWRALVKGLHVRLLHSLPTGIVSMAIVETISPDRGYKGLGDTQLMSE</sequence>
<dbReference type="AlphaFoldDB" id="A0A060T6A7"/>
<dbReference type="Gene3D" id="1.50.40.10">
    <property type="entry name" value="Mitochondrial carrier domain"/>
    <property type="match status" value="1"/>
</dbReference>
<feature type="repeat" description="Solcar" evidence="8">
    <location>
        <begin position="181"/>
        <end position="275"/>
    </location>
</feature>
<accession>A0A060T6A7</accession>
<feature type="transmembrane region" description="Helical" evidence="10">
    <location>
        <begin position="139"/>
        <end position="158"/>
    </location>
</feature>
<evidence type="ECO:0000256" key="6">
    <source>
        <dbReference type="ARBA" id="ARBA00022989"/>
    </source>
</evidence>
<evidence type="ECO:0000313" key="11">
    <source>
        <dbReference type="EMBL" id="CDP36324.1"/>
    </source>
</evidence>
<dbReference type="PhylomeDB" id="A0A060T6A7"/>
<feature type="repeat" description="Solcar" evidence="8">
    <location>
        <begin position="81"/>
        <end position="164"/>
    </location>
</feature>
<dbReference type="GO" id="GO:0016020">
    <property type="term" value="C:membrane"/>
    <property type="evidence" value="ECO:0007669"/>
    <property type="project" value="UniProtKB-SubCell"/>
</dbReference>
<evidence type="ECO:0000256" key="5">
    <source>
        <dbReference type="ARBA" id="ARBA00022737"/>
    </source>
</evidence>
<organism evidence="11">
    <name type="scientific">Blastobotrys adeninivorans</name>
    <name type="common">Yeast</name>
    <name type="synonym">Arxula adeninivorans</name>
    <dbReference type="NCBI Taxonomy" id="409370"/>
    <lineage>
        <taxon>Eukaryota</taxon>
        <taxon>Fungi</taxon>
        <taxon>Dikarya</taxon>
        <taxon>Ascomycota</taxon>
        <taxon>Saccharomycotina</taxon>
        <taxon>Dipodascomycetes</taxon>
        <taxon>Dipodascales</taxon>
        <taxon>Trichomonascaceae</taxon>
        <taxon>Blastobotrys</taxon>
    </lineage>
</organism>
<comment type="similarity">
    <text evidence="2 9">Belongs to the mitochondrial carrier (TC 2.A.29) family.</text>
</comment>
<keyword evidence="4 8" id="KW-0812">Transmembrane</keyword>
<keyword evidence="5" id="KW-0677">Repeat</keyword>
<dbReference type="Pfam" id="PF00153">
    <property type="entry name" value="Mito_carr"/>
    <property type="match status" value="2"/>
</dbReference>
<dbReference type="EMBL" id="HG937692">
    <property type="protein sequence ID" value="CDP36324.1"/>
    <property type="molecule type" value="Genomic_DNA"/>
</dbReference>
<comment type="subcellular location">
    <subcellularLocation>
        <location evidence="1">Membrane</location>
        <topology evidence="1">Multi-pass membrane protein</topology>
    </subcellularLocation>
</comment>
<evidence type="ECO:0000256" key="1">
    <source>
        <dbReference type="ARBA" id="ARBA00004141"/>
    </source>
</evidence>
<keyword evidence="7 8" id="KW-0472">Membrane</keyword>
<evidence type="ECO:0000256" key="7">
    <source>
        <dbReference type="ARBA" id="ARBA00023136"/>
    </source>
</evidence>
<evidence type="ECO:0000256" key="2">
    <source>
        <dbReference type="ARBA" id="ARBA00006375"/>
    </source>
</evidence>
<protein>
    <submittedName>
        <fullName evidence="11">ARAD1B10318p</fullName>
    </submittedName>
</protein>
<reference evidence="11" key="2">
    <citation type="submission" date="2014-06" db="EMBL/GenBank/DDBJ databases">
        <title>The complete genome of Blastobotrys (Arxula) adeninivorans LS3 - a yeast of biotechnological interest.</title>
        <authorList>
            <person name="Kunze G."/>
            <person name="Gaillardin C."/>
            <person name="Czernicka M."/>
            <person name="Durrens P."/>
            <person name="Martin T."/>
            <person name="Boer E."/>
            <person name="Gabaldon T."/>
            <person name="Cruz J."/>
            <person name="Talla E."/>
            <person name="Marck C."/>
            <person name="Goffeau A."/>
            <person name="Barbe V."/>
            <person name="Baret P."/>
            <person name="Baronian K."/>
            <person name="Beier S."/>
            <person name="Bleykasten C."/>
            <person name="Bode R."/>
            <person name="Casaregola S."/>
            <person name="Despons L."/>
            <person name="Fairhead C."/>
            <person name="Giersberg M."/>
            <person name="Gierski P."/>
            <person name="Hahnel U."/>
            <person name="Hartmann A."/>
            <person name="Jankowska D."/>
            <person name="Jubin C."/>
            <person name="Jung P."/>
            <person name="Lafontaine I."/>
            <person name="Leh-Louis V."/>
            <person name="Lemaire M."/>
            <person name="Marcet-Houben M."/>
            <person name="Mascher M."/>
            <person name="Morel G."/>
            <person name="Richard G.-F."/>
            <person name="Riechen J."/>
            <person name="Sacerdot C."/>
            <person name="Sarkar A."/>
            <person name="Savel G."/>
            <person name="Schacherer J."/>
            <person name="Sherman D."/>
            <person name="Straub M.-L."/>
            <person name="Stein N."/>
            <person name="Thierry A."/>
            <person name="Trautwein-Schult A."/>
            <person name="Westhof E."/>
            <person name="Worch S."/>
            <person name="Dujon B."/>
            <person name="Souciet J.-L."/>
            <person name="Wincker P."/>
            <person name="Scholz U."/>
            <person name="Neuveglise N."/>
        </authorList>
    </citation>
    <scope>NUCLEOTIDE SEQUENCE</scope>
    <source>
        <strain evidence="11">LS3</strain>
    </source>
</reference>
<name>A0A060T6A7_BLAAD</name>
<evidence type="ECO:0000256" key="4">
    <source>
        <dbReference type="ARBA" id="ARBA00022692"/>
    </source>
</evidence>
<gene>
    <name evidence="11" type="ORF">GNLVRS02_ARAD1B10318g</name>
</gene>
<keyword evidence="3 9" id="KW-0813">Transport</keyword>
<dbReference type="PROSITE" id="PS50920">
    <property type="entry name" value="SOLCAR"/>
    <property type="match status" value="2"/>
</dbReference>
<feature type="transmembrane region" description="Helical" evidence="10">
    <location>
        <begin position="45"/>
        <end position="65"/>
    </location>
</feature>
<dbReference type="PANTHER" id="PTHR45667">
    <property type="entry name" value="S-ADENOSYLMETHIONINE MITOCHONDRIAL CARRIER PROTEIN"/>
    <property type="match status" value="1"/>
</dbReference>
<reference evidence="11" key="1">
    <citation type="submission" date="2014-02" db="EMBL/GenBank/DDBJ databases">
        <authorList>
            <person name="Genoscope - CEA"/>
        </authorList>
    </citation>
    <scope>NUCLEOTIDE SEQUENCE</scope>
    <source>
        <strain evidence="11">LS3</strain>
    </source>
</reference>
<evidence type="ECO:0000256" key="3">
    <source>
        <dbReference type="ARBA" id="ARBA00022448"/>
    </source>
</evidence>
<evidence type="ECO:0000256" key="10">
    <source>
        <dbReference type="SAM" id="Phobius"/>
    </source>
</evidence>
<keyword evidence="6 10" id="KW-1133">Transmembrane helix</keyword>